<accession>A0A4V1IJJ2</accession>
<dbReference type="Proteomes" id="UP000305881">
    <property type="component" value="Chromosome"/>
</dbReference>
<sequence>MNPKVLAVMMILSASLAACTVEPVREPVDEELDEFFVYQADPMETSEDVPSPTHIKEGRELRLVRVMEGGVCKNEREGVEGLFLLYADTDDVERIKMTEGAQVFGNFEREIETISAAALQETIKGIYLGGDSIFPDSPTSQQNMLNEFELQFADTIESAIDDFQQKTTLTIDILPFIPSLYFYSEGCELGHEETGE</sequence>
<feature type="chain" id="PRO_5020433662" description="GerMN domain-containing protein" evidence="1">
    <location>
        <begin position="21"/>
        <end position="196"/>
    </location>
</feature>
<dbReference type="EMBL" id="CP035467">
    <property type="protein sequence ID" value="QCW81595.1"/>
    <property type="molecule type" value="Genomic_DNA"/>
</dbReference>
<dbReference type="KEGG" id="mbur:EQU24_04530"/>
<organism evidence="2 3">
    <name type="scientific">Methylotuvimicrobium buryatense</name>
    <name type="common">Methylomicrobium buryatense</name>
    <dbReference type="NCBI Taxonomy" id="95641"/>
    <lineage>
        <taxon>Bacteria</taxon>
        <taxon>Pseudomonadati</taxon>
        <taxon>Pseudomonadota</taxon>
        <taxon>Gammaproteobacteria</taxon>
        <taxon>Methylococcales</taxon>
        <taxon>Methylococcaceae</taxon>
        <taxon>Methylotuvimicrobium</taxon>
    </lineage>
</organism>
<dbReference type="OrthoDB" id="5564333at2"/>
<protein>
    <recommendedName>
        <fullName evidence="4">GerMN domain-containing protein</fullName>
    </recommendedName>
</protein>
<dbReference type="PROSITE" id="PS51257">
    <property type="entry name" value="PROKAR_LIPOPROTEIN"/>
    <property type="match status" value="1"/>
</dbReference>
<keyword evidence="3" id="KW-1185">Reference proteome</keyword>
<evidence type="ECO:0000313" key="3">
    <source>
        <dbReference type="Proteomes" id="UP000305881"/>
    </source>
</evidence>
<evidence type="ECO:0008006" key="4">
    <source>
        <dbReference type="Google" id="ProtNLM"/>
    </source>
</evidence>
<reference evidence="3" key="1">
    <citation type="journal article" date="2019" name="J. Bacteriol.">
        <title>A Mutagenic Screen Identifies a TonB-Dependent Receptor Required for the Lanthanide Metal Switch in the Type I Methanotroph 'Methylotuvimicrobium buryatense' 5GB1C.</title>
        <authorList>
            <person name="Groom J.D."/>
            <person name="Ford S.M."/>
            <person name="Pesesky M.W."/>
            <person name="Lidstrom M.E."/>
        </authorList>
    </citation>
    <scope>NUCLEOTIDE SEQUENCE [LARGE SCALE GENOMIC DNA]</scope>
    <source>
        <strain evidence="3">5GB1C</strain>
    </source>
</reference>
<dbReference type="STRING" id="675511.GCA_000341735_02105"/>
<keyword evidence="1" id="KW-0732">Signal</keyword>
<evidence type="ECO:0000313" key="2">
    <source>
        <dbReference type="EMBL" id="QCW81595.1"/>
    </source>
</evidence>
<proteinExistence type="predicted"/>
<dbReference type="AlphaFoldDB" id="A0A4V1IJJ2"/>
<dbReference type="RefSeq" id="WP_017840638.1">
    <property type="nucleotide sequence ID" value="NZ_CP035467.1"/>
</dbReference>
<evidence type="ECO:0000256" key="1">
    <source>
        <dbReference type="SAM" id="SignalP"/>
    </source>
</evidence>
<gene>
    <name evidence="2" type="ORF">EQU24_04530</name>
</gene>
<name>A0A4V1IJJ2_METBY</name>
<feature type="signal peptide" evidence="1">
    <location>
        <begin position="1"/>
        <end position="20"/>
    </location>
</feature>